<reference evidence="1 2" key="1">
    <citation type="submission" date="2018-05" db="EMBL/GenBank/DDBJ databases">
        <title>Chitinophaga sp. K3CV102501T nov., isolated from isolated from a monsoon evergreen broad-leaved forest soil.</title>
        <authorList>
            <person name="Lv Y."/>
        </authorList>
    </citation>
    <scope>NUCLEOTIDE SEQUENCE [LARGE SCALE GENOMIC DNA]</scope>
    <source>
        <strain evidence="1 2">GDMCC 1.1325</strain>
    </source>
</reference>
<sequence>MIEWLIALTYPVQLLYNDFRSNRKANLKRLSITPQVCYLTWALNDRYDFGLRRIRISDPYIREQAYVYQDAETKPLYLDANHPHYIYTTSETNAASVDFIVLLPTGLRFAENEMRAFIDSYKLASKEYKIQLT</sequence>
<dbReference type="AlphaFoldDB" id="A0A365XQA2"/>
<name>A0A365XQA2_9BACT</name>
<proteinExistence type="predicted"/>
<accession>A0A365XQA2</accession>
<dbReference type="EMBL" id="QFFJ01000002">
    <property type="protein sequence ID" value="RBL88526.1"/>
    <property type="molecule type" value="Genomic_DNA"/>
</dbReference>
<organism evidence="1 2">
    <name type="scientific">Chitinophaga flava</name>
    <dbReference type="NCBI Taxonomy" id="2259036"/>
    <lineage>
        <taxon>Bacteria</taxon>
        <taxon>Pseudomonadati</taxon>
        <taxon>Bacteroidota</taxon>
        <taxon>Chitinophagia</taxon>
        <taxon>Chitinophagales</taxon>
        <taxon>Chitinophagaceae</taxon>
        <taxon>Chitinophaga</taxon>
    </lineage>
</organism>
<evidence type="ECO:0000313" key="2">
    <source>
        <dbReference type="Proteomes" id="UP000253410"/>
    </source>
</evidence>
<keyword evidence="2" id="KW-1185">Reference proteome</keyword>
<protein>
    <submittedName>
        <fullName evidence="1">Uncharacterized protein</fullName>
    </submittedName>
</protein>
<comment type="caution">
    <text evidence="1">The sequence shown here is derived from an EMBL/GenBank/DDBJ whole genome shotgun (WGS) entry which is preliminary data.</text>
</comment>
<dbReference type="Proteomes" id="UP000253410">
    <property type="component" value="Unassembled WGS sequence"/>
</dbReference>
<gene>
    <name evidence="1" type="ORF">DF182_18275</name>
</gene>
<evidence type="ECO:0000313" key="1">
    <source>
        <dbReference type="EMBL" id="RBL88526.1"/>
    </source>
</evidence>